<keyword evidence="2" id="KW-1185">Reference proteome</keyword>
<dbReference type="EMBL" id="BOQP01000006">
    <property type="protein sequence ID" value="GIM68615.1"/>
    <property type="molecule type" value="Genomic_DNA"/>
</dbReference>
<evidence type="ECO:0000313" key="1">
    <source>
        <dbReference type="EMBL" id="GIM68615.1"/>
    </source>
</evidence>
<dbReference type="RefSeq" id="WP_212996137.1">
    <property type="nucleotide sequence ID" value="NZ_BAAATW010000001.1"/>
</dbReference>
<comment type="caution">
    <text evidence="1">The sequence shown here is derived from an EMBL/GenBank/DDBJ whole genome shotgun (WGS) entry which is preliminary data.</text>
</comment>
<sequence>MILHFCPRADWEAALETGTYRAESLEKQGFIHCSTPQQVHIPATFLARGRTDLLLLVLDEALLPVPVVWEDGDPPDPGGMQFPHLYAPIPVAAVTSVHEWLPEPDGSFEPPTHLEA</sequence>
<dbReference type="PANTHER" id="PTHR34129:SF1">
    <property type="entry name" value="DUF952 DOMAIN-CONTAINING PROTEIN"/>
    <property type="match status" value="1"/>
</dbReference>
<accession>A0A919SCQ6</accession>
<dbReference type="PANTHER" id="PTHR34129">
    <property type="entry name" value="BLR1139 PROTEIN"/>
    <property type="match status" value="1"/>
</dbReference>
<name>A0A919SCQ6_9ACTN</name>
<dbReference type="Proteomes" id="UP000680865">
    <property type="component" value="Unassembled WGS sequence"/>
</dbReference>
<dbReference type="AlphaFoldDB" id="A0A919SCQ6"/>
<dbReference type="SUPFAM" id="SSF56399">
    <property type="entry name" value="ADP-ribosylation"/>
    <property type="match status" value="1"/>
</dbReference>
<protein>
    <submittedName>
        <fullName evidence="1">Glutathione S-transferase</fullName>
    </submittedName>
</protein>
<dbReference type="Gene3D" id="3.20.170.20">
    <property type="entry name" value="Protein of unknown function DUF952"/>
    <property type="match status" value="1"/>
</dbReference>
<dbReference type="Pfam" id="PF06108">
    <property type="entry name" value="DUF952"/>
    <property type="match status" value="1"/>
</dbReference>
<organism evidence="1 2">
    <name type="scientific">Winogradskya consettensis</name>
    <dbReference type="NCBI Taxonomy" id="113560"/>
    <lineage>
        <taxon>Bacteria</taxon>
        <taxon>Bacillati</taxon>
        <taxon>Actinomycetota</taxon>
        <taxon>Actinomycetes</taxon>
        <taxon>Micromonosporales</taxon>
        <taxon>Micromonosporaceae</taxon>
        <taxon>Winogradskya</taxon>
    </lineage>
</organism>
<reference evidence="1" key="1">
    <citation type="submission" date="2021-03" db="EMBL/GenBank/DDBJ databases">
        <title>Whole genome shotgun sequence of Actinoplanes consettensis NBRC 14913.</title>
        <authorList>
            <person name="Komaki H."/>
            <person name="Tamura T."/>
        </authorList>
    </citation>
    <scope>NUCLEOTIDE SEQUENCE</scope>
    <source>
        <strain evidence="1">NBRC 14913</strain>
    </source>
</reference>
<gene>
    <name evidence="1" type="ORF">Aco04nite_11500</name>
</gene>
<proteinExistence type="predicted"/>
<dbReference type="InterPro" id="IPR009297">
    <property type="entry name" value="DUF952"/>
</dbReference>
<evidence type="ECO:0000313" key="2">
    <source>
        <dbReference type="Proteomes" id="UP000680865"/>
    </source>
</evidence>